<feature type="domain" description="Gp5/Type VI secretion system Vgr protein OB-fold" evidence="4">
    <location>
        <begin position="387"/>
        <end position="452"/>
    </location>
</feature>
<dbReference type="Pfam" id="PF05954">
    <property type="entry name" value="Phage_GPD"/>
    <property type="match status" value="1"/>
</dbReference>
<dbReference type="Gene3D" id="3.55.50.10">
    <property type="entry name" value="Baseplate protein-like domains"/>
    <property type="match status" value="1"/>
</dbReference>
<dbReference type="NCBIfam" id="TIGR03361">
    <property type="entry name" value="VI_Rhs_Vgr"/>
    <property type="match status" value="1"/>
</dbReference>
<dbReference type="InterPro" id="IPR006533">
    <property type="entry name" value="T6SS_Vgr_RhsGE"/>
</dbReference>
<proteinExistence type="inferred from homology"/>
<dbReference type="EMBL" id="JAMOIM010000001">
    <property type="protein sequence ID" value="MCW6506729.1"/>
    <property type="molecule type" value="Genomic_DNA"/>
</dbReference>
<dbReference type="Pfam" id="PF22178">
    <property type="entry name" value="Gp5_trimer_C"/>
    <property type="match status" value="1"/>
</dbReference>
<dbReference type="InterPro" id="IPR006531">
    <property type="entry name" value="Gp5/Vgr_OB"/>
</dbReference>
<dbReference type="Pfam" id="PF04717">
    <property type="entry name" value="Phage_base_V"/>
    <property type="match status" value="1"/>
</dbReference>
<evidence type="ECO:0000259" key="4">
    <source>
        <dbReference type="Pfam" id="PF04717"/>
    </source>
</evidence>
<reference evidence="6" key="1">
    <citation type="submission" date="2022-05" db="EMBL/GenBank/DDBJ databases">
        <authorList>
            <person name="Pankratov T."/>
        </authorList>
    </citation>
    <scope>NUCLEOTIDE SEQUENCE</scope>
    <source>
        <strain evidence="6">BP6-180914</strain>
    </source>
</reference>
<keyword evidence="3" id="KW-0964">Secreted</keyword>
<dbReference type="Gene3D" id="2.30.110.50">
    <property type="match status" value="1"/>
</dbReference>
<dbReference type="InterPro" id="IPR054030">
    <property type="entry name" value="Gp5_Vgr_C"/>
</dbReference>
<dbReference type="InterPro" id="IPR050708">
    <property type="entry name" value="T6SS_VgrG/RHS"/>
</dbReference>
<comment type="caution">
    <text evidence="6">The sequence shown here is derived from an EMBL/GenBank/DDBJ whole genome shotgun (WGS) entry which is preliminary data.</text>
</comment>
<dbReference type="SUPFAM" id="SSF69279">
    <property type="entry name" value="Phage tail proteins"/>
    <property type="match status" value="2"/>
</dbReference>
<evidence type="ECO:0000313" key="6">
    <source>
        <dbReference type="EMBL" id="MCW6506729.1"/>
    </source>
</evidence>
<dbReference type="RefSeq" id="WP_282583078.1">
    <property type="nucleotide sequence ID" value="NZ_JAMOIM010000001.1"/>
</dbReference>
<dbReference type="GO" id="GO:0005576">
    <property type="term" value="C:extracellular region"/>
    <property type="evidence" value="ECO:0007669"/>
    <property type="project" value="UniProtKB-SubCell"/>
</dbReference>
<evidence type="ECO:0000259" key="5">
    <source>
        <dbReference type="Pfam" id="PF22178"/>
    </source>
</evidence>
<evidence type="ECO:0000256" key="1">
    <source>
        <dbReference type="ARBA" id="ARBA00004613"/>
    </source>
</evidence>
<sequence length="643" mass="71954">MSAALVQAERIATLTTPLGEDTLVLVRFNGTEHMSQLFEFTIDALSEERDVDFDRAIGRNCSVSLTAYGGTRVFNGILVEAQWLGPKNDYFSYRLVLRPWFWLLSRTTDCRIFEKKTVLEIIKQVFSDRGFNDFRDNTTQSYPQIEYCVQYRETDLDFVSRLMEQYGIYYFFDHSSAKHMLVMADAKSSHQAVPGLASLPFIALKGSDRREREHVFEWKADRQFRTGKVELKDYDYMKPNAKLLSDAKGTAGYTKSDMEFYDYPGQYIEQDKGDRFAKVQLEAEQARDQRRFASGAAPSLFPGGLTTLEEQIKPSENIQYLVLGATHTIVTESYRSGAATLEDQVYEGSYEFLPGDRPFRAPLTTPRPFVHGPQTAKVVGKSGEEIDVDEEGRILVQFYWDRKKMQSCRVRIAQVWSGKAWGGIFIPRIDQEVVVEFLEGNPDRPLVTGTVYNGDNKVPYDLPSNKTKNGWKTDSSKGHNGYNELVFEDKAGSEEIGIHAQKDLNLVVLNAETREIGEKFMPPMGSPSRSTTLKNGDDELKLEMGDQNITLAMGSQNVSIMMNQTTSANMAISSTAMLSHTDACGPLTSTAMTPASMSDTAPMIMITGMAQVTVTAPIINLVGIVNVTGLLTVNGMIPMLLPT</sequence>
<organism evidence="6 7">
    <name type="scientific">Lichenifustis flavocetrariae</name>
    <dbReference type="NCBI Taxonomy" id="2949735"/>
    <lineage>
        <taxon>Bacteria</taxon>
        <taxon>Pseudomonadati</taxon>
        <taxon>Pseudomonadota</taxon>
        <taxon>Alphaproteobacteria</taxon>
        <taxon>Hyphomicrobiales</taxon>
        <taxon>Lichenihabitantaceae</taxon>
        <taxon>Lichenifustis</taxon>
    </lineage>
</organism>
<gene>
    <name evidence="6" type="primary">vgrG</name>
    <name evidence="6" type="ORF">M8523_01685</name>
</gene>
<dbReference type="SUPFAM" id="SSF69255">
    <property type="entry name" value="gp5 N-terminal domain-like"/>
    <property type="match status" value="1"/>
</dbReference>
<dbReference type="Gene3D" id="4.10.220.110">
    <property type="match status" value="1"/>
</dbReference>
<dbReference type="InterPro" id="IPR017847">
    <property type="entry name" value="T6SS_RhsGE_Vgr_subset"/>
</dbReference>
<evidence type="ECO:0000256" key="2">
    <source>
        <dbReference type="ARBA" id="ARBA00005558"/>
    </source>
</evidence>
<dbReference type="SUPFAM" id="SSF69349">
    <property type="entry name" value="Phage fibre proteins"/>
    <property type="match status" value="1"/>
</dbReference>
<evidence type="ECO:0000256" key="3">
    <source>
        <dbReference type="ARBA" id="ARBA00022525"/>
    </source>
</evidence>
<dbReference type="AlphaFoldDB" id="A0AA41YRB4"/>
<accession>A0AA41YRB4</accession>
<comment type="subcellular location">
    <subcellularLocation>
        <location evidence="1">Secreted</location>
    </subcellularLocation>
</comment>
<name>A0AA41YRB4_9HYPH</name>
<dbReference type="Proteomes" id="UP001165667">
    <property type="component" value="Unassembled WGS sequence"/>
</dbReference>
<dbReference type="PANTHER" id="PTHR32305">
    <property type="match status" value="1"/>
</dbReference>
<keyword evidence="7" id="KW-1185">Reference proteome</keyword>
<dbReference type="NCBIfam" id="TIGR01646">
    <property type="entry name" value="vgr_GE"/>
    <property type="match status" value="1"/>
</dbReference>
<comment type="similarity">
    <text evidence="2">Belongs to the VgrG protein family.</text>
</comment>
<protein>
    <submittedName>
        <fullName evidence="6">Type VI secretion system tip protein VgrG</fullName>
    </submittedName>
</protein>
<dbReference type="InterPro" id="IPR037026">
    <property type="entry name" value="Vgr_OB-fold_dom_sf"/>
</dbReference>
<dbReference type="PANTHER" id="PTHR32305:SF15">
    <property type="entry name" value="PROTEIN RHSA-RELATED"/>
    <property type="match status" value="1"/>
</dbReference>
<evidence type="ECO:0000313" key="7">
    <source>
        <dbReference type="Proteomes" id="UP001165667"/>
    </source>
</evidence>
<feature type="domain" description="Gp5/Type VI secretion system Vgr C-terminal trimerisation" evidence="5">
    <location>
        <begin position="470"/>
        <end position="568"/>
    </location>
</feature>
<dbReference type="Gene3D" id="2.40.50.230">
    <property type="entry name" value="Gp5 N-terminal domain"/>
    <property type="match status" value="1"/>
</dbReference>